<evidence type="ECO:0000259" key="9">
    <source>
        <dbReference type="SMART" id="SM00829"/>
    </source>
</evidence>
<dbReference type="InterPro" id="IPR011032">
    <property type="entry name" value="GroES-like_sf"/>
</dbReference>
<dbReference type="InterPro" id="IPR002328">
    <property type="entry name" value="ADH_Zn_CS"/>
</dbReference>
<reference evidence="10" key="2">
    <citation type="submission" date="2020-09" db="EMBL/GenBank/DDBJ databases">
        <authorList>
            <person name="Sun Q."/>
            <person name="Zhou Y."/>
        </authorList>
    </citation>
    <scope>NUCLEOTIDE SEQUENCE</scope>
    <source>
        <strain evidence="10">CGMCC 1.12785</strain>
    </source>
</reference>
<keyword evidence="8" id="KW-1133">Transmembrane helix</keyword>
<keyword evidence="11" id="KW-1185">Reference proteome</keyword>
<evidence type="ECO:0000256" key="6">
    <source>
        <dbReference type="ARBA" id="ARBA00023027"/>
    </source>
</evidence>
<sequence length="366" mass="37969">MPITARAALQPDPGARQLEIRTVDVAEPGPGQVRVRMGASGVCGSDRHVLEGDWTMPSPTVLGHEGAGTVEALGDGVTGFAEGDRVVMTWFQPCLACAACREGRTWVCTAASSEQCLLPDGTTPMSQDGAPVYPYLAVGSMSEYVVVPQQALVKIPEDVPFDVAALIGCSVATGVGAVLNDAEVKAGRGAVVIGAGGVGLCIIMGLALAGASPIIAADVNPESLELAREFGATHTVLSDASLPEKVREITGEGAEYAFEAIGRPQTIAQMPACLKRGGTAVIVGLPPQDAPVQIDALALAEEGKRLLGSNYGSTVPARDFPLLARLYLDGKLPVDRLITNRVGLEGVNDAFELMRQGARGRSVLVY</sequence>
<evidence type="ECO:0000256" key="2">
    <source>
        <dbReference type="ARBA" id="ARBA00008072"/>
    </source>
</evidence>
<dbReference type="GO" id="GO:0046294">
    <property type="term" value="P:formaldehyde catabolic process"/>
    <property type="evidence" value="ECO:0007669"/>
    <property type="project" value="TreeGrafter"/>
</dbReference>
<dbReference type="SMART" id="SM00829">
    <property type="entry name" value="PKS_ER"/>
    <property type="match status" value="1"/>
</dbReference>
<dbReference type="SUPFAM" id="SSF51735">
    <property type="entry name" value="NAD(P)-binding Rossmann-fold domains"/>
    <property type="match status" value="1"/>
</dbReference>
<dbReference type="Gene3D" id="3.90.180.10">
    <property type="entry name" value="Medium-chain alcohol dehydrogenases, catalytic domain"/>
    <property type="match status" value="1"/>
</dbReference>
<evidence type="ECO:0000256" key="5">
    <source>
        <dbReference type="ARBA" id="ARBA00023002"/>
    </source>
</evidence>
<dbReference type="Proteomes" id="UP000616114">
    <property type="component" value="Unassembled WGS sequence"/>
</dbReference>
<keyword evidence="5" id="KW-0560">Oxidoreductase</keyword>
<dbReference type="InterPro" id="IPR013154">
    <property type="entry name" value="ADH-like_N"/>
</dbReference>
<evidence type="ECO:0000256" key="3">
    <source>
        <dbReference type="ARBA" id="ARBA00022723"/>
    </source>
</evidence>
<dbReference type="GO" id="GO:0051903">
    <property type="term" value="F:S-(hydroxymethyl)glutathione dehydrogenase [NAD(P)+] activity"/>
    <property type="evidence" value="ECO:0007669"/>
    <property type="project" value="TreeGrafter"/>
</dbReference>
<dbReference type="InterPro" id="IPR036291">
    <property type="entry name" value="NAD(P)-bd_dom_sf"/>
</dbReference>
<organism evidence="10 11">
    <name type="scientific">Sediminivirga luteola</name>
    <dbReference type="NCBI Taxonomy" id="1774748"/>
    <lineage>
        <taxon>Bacteria</taxon>
        <taxon>Bacillati</taxon>
        <taxon>Actinomycetota</taxon>
        <taxon>Actinomycetes</taxon>
        <taxon>Micrococcales</taxon>
        <taxon>Brevibacteriaceae</taxon>
        <taxon>Sediminivirga</taxon>
    </lineage>
</organism>
<evidence type="ECO:0000256" key="7">
    <source>
        <dbReference type="RuleBase" id="RU361277"/>
    </source>
</evidence>
<evidence type="ECO:0000256" key="1">
    <source>
        <dbReference type="ARBA" id="ARBA00001947"/>
    </source>
</evidence>
<dbReference type="PANTHER" id="PTHR43880">
    <property type="entry name" value="ALCOHOL DEHYDROGENASE"/>
    <property type="match status" value="1"/>
</dbReference>
<evidence type="ECO:0000256" key="8">
    <source>
        <dbReference type="SAM" id="Phobius"/>
    </source>
</evidence>
<evidence type="ECO:0000256" key="4">
    <source>
        <dbReference type="ARBA" id="ARBA00022833"/>
    </source>
</evidence>
<reference evidence="10" key="1">
    <citation type="journal article" date="2014" name="Int. J. Syst. Evol. Microbiol.">
        <title>Complete genome sequence of Corynebacterium casei LMG S-19264T (=DSM 44701T), isolated from a smear-ripened cheese.</title>
        <authorList>
            <consortium name="US DOE Joint Genome Institute (JGI-PGF)"/>
            <person name="Walter F."/>
            <person name="Albersmeier A."/>
            <person name="Kalinowski J."/>
            <person name="Ruckert C."/>
        </authorList>
    </citation>
    <scope>NUCLEOTIDE SEQUENCE</scope>
    <source>
        <strain evidence="10">CGMCC 1.12785</strain>
    </source>
</reference>
<dbReference type="Pfam" id="PF08240">
    <property type="entry name" value="ADH_N"/>
    <property type="match status" value="1"/>
</dbReference>
<accession>A0A8J2TZ73</accession>
<evidence type="ECO:0000313" key="11">
    <source>
        <dbReference type="Proteomes" id="UP000616114"/>
    </source>
</evidence>
<dbReference type="InterPro" id="IPR013149">
    <property type="entry name" value="ADH-like_C"/>
</dbReference>
<dbReference type="FunFam" id="3.40.50.720:FF:000003">
    <property type="entry name" value="S-(hydroxymethyl)glutathione dehydrogenase"/>
    <property type="match status" value="1"/>
</dbReference>
<feature type="transmembrane region" description="Helical" evidence="8">
    <location>
        <begin position="191"/>
        <end position="216"/>
    </location>
</feature>
<dbReference type="AlphaFoldDB" id="A0A8J2TZ73"/>
<name>A0A8J2TZ73_9MICO</name>
<dbReference type="EMBL" id="BMFY01000010">
    <property type="protein sequence ID" value="GGA19646.1"/>
    <property type="molecule type" value="Genomic_DNA"/>
</dbReference>
<dbReference type="CDD" id="cd08279">
    <property type="entry name" value="Zn_ADH_class_III"/>
    <property type="match status" value="1"/>
</dbReference>
<dbReference type="GO" id="GO:0005829">
    <property type="term" value="C:cytosol"/>
    <property type="evidence" value="ECO:0007669"/>
    <property type="project" value="TreeGrafter"/>
</dbReference>
<dbReference type="GO" id="GO:0008270">
    <property type="term" value="F:zinc ion binding"/>
    <property type="evidence" value="ECO:0007669"/>
    <property type="project" value="InterPro"/>
</dbReference>
<evidence type="ECO:0000313" key="10">
    <source>
        <dbReference type="EMBL" id="GGA19646.1"/>
    </source>
</evidence>
<dbReference type="PANTHER" id="PTHR43880:SF12">
    <property type="entry name" value="ALCOHOL DEHYDROGENASE CLASS-3"/>
    <property type="match status" value="1"/>
</dbReference>
<proteinExistence type="inferred from homology"/>
<keyword evidence="8" id="KW-0812">Transmembrane</keyword>
<dbReference type="InterPro" id="IPR020843">
    <property type="entry name" value="ER"/>
</dbReference>
<keyword evidence="3 7" id="KW-0479">Metal-binding</keyword>
<comment type="cofactor">
    <cofactor evidence="1 7">
        <name>Zn(2+)</name>
        <dbReference type="ChEBI" id="CHEBI:29105"/>
    </cofactor>
</comment>
<comment type="caution">
    <text evidence="10">The sequence shown here is derived from an EMBL/GenBank/DDBJ whole genome shotgun (WGS) entry which is preliminary data.</text>
</comment>
<dbReference type="Pfam" id="PF00107">
    <property type="entry name" value="ADH_zinc_N"/>
    <property type="match status" value="1"/>
</dbReference>
<dbReference type="Gene3D" id="3.40.50.720">
    <property type="entry name" value="NAD(P)-binding Rossmann-like Domain"/>
    <property type="match status" value="1"/>
</dbReference>
<keyword evidence="6" id="KW-0520">NAD</keyword>
<feature type="domain" description="Enoyl reductase (ER)" evidence="9">
    <location>
        <begin position="14"/>
        <end position="364"/>
    </location>
</feature>
<gene>
    <name evidence="10" type="ORF">GCM10011333_23450</name>
</gene>
<keyword evidence="4 7" id="KW-0862">Zinc</keyword>
<comment type="similarity">
    <text evidence="2 7">Belongs to the zinc-containing alcohol dehydrogenase family.</text>
</comment>
<dbReference type="SUPFAM" id="SSF50129">
    <property type="entry name" value="GroES-like"/>
    <property type="match status" value="2"/>
</dbReference>
<dbReference type="RefSeq" id="WP_188551086.1">
    <property type="nucleotide sequence ID" value="NZ_BMFY01000010.1"/>
</dbReference>
<protein>
    <submittedName>
        <fullName evidence="10">Alcohol dehydrogenase</fullName>
    </submittedName>
</protein>
<dbReference type="PROSITE" id="PS00059">
    <property type="entry name" value="ADH_ZINC"/>
    <property type="match status" value="1"/>
</dbReference>
<keyword evidence="8" id="KW-0472">Membrane</keyword>